<dbReference type="InterPro" id="IPR037207">
    <property type="entry name" value="Nuop51_4Fe4S-bd_sf"/>
</dbReference>
<evidence type="ECO:0000256" key="13">
    <source>
        <dbReference type="ARBA" id="ARBA00047712"/>
    </source>
</evidence>
<protein>
    <submittedName>
        <fullName evidence="15">NADH-ubiquinone oxidoreductase chain F</fullName>
        <ecNumber evidence="15">1.6.5.3</ecNumber>
    </submittedName>
</protein>
<keyword evidence="5" id="KW-0285">Flavoprotein</keyword>
<comment type="similarity">
    <text evidence="3">Belongs to the complex I 51 kDa subunit family.</text>
</comment>
<sequence length="434" mass="47789">MANEVCYATLQFESEQWSYENYLKVGGYQAWNKILDEKLSPEDVIETVKASGLRGRGGAGFPTGFKWSFMPRNAPVQKYIVCNSDESEPGTCKDRDILRFNPHALVEGMLIAGYCIGATVGYNYMRGEFMDEVYERFEQAVKEAYGHGYLGQNIKGSGVDFDLYPTLGAGAYICGEETALLESLEGKKGQPRFKPPFPANVGLYGKPTTINNTESLASVPSIVREGAEWFKAFGVENSAGTKCFSVSGHVNKPGNFEVNMGIPFKELLELAGGVKDGRKLKAVIPGGSSVPVVPAEIMLEANMDYDSITNAGSMLGSGALIIMDETTDMVKVLQRLSRFYFSESCGQCTPCREGTGWLYRMLTRIVEGRGEPEDLDKLDDVAAKIEGRTICALGDAAAMPVRSFVKHYREEFEYYIEHKCSMIDSWGHSKVESA</sequence>
<dbReference type="SUPFAM" id="SSF140490">
    <property type="entry name" value="Nqo1C-terminal domain-like"/>
    <property type="match status" value="1"/>
</dbReference>
<keyword evidence="15" id="KW-0560">Oxidoreductase</keyword>
<dbReference type="InterPro" id="IPR050837">
    <property type="entry name" value="ComplexI_51kDa_subunit"/>
</dbReference>
<dbReference type="InterPro" id="IPR011537">
    <property type="entry name" value="NADH-UbQ_OxRdtase_suF"/>
</dbReference>
<evidence type="ECO:0000256" key="4">
    <source>
        <dbReference type="ARBA" id="ARBA00022485"/>
    </source>
</evidence>
<dbReference type="FunFam" id="3.10.20.600:FF:000003">
    <property type="entry name" value="NADH-quinone oxidoreductase subunit F"/>
    <property type="match status" value="1"/>
</dbReference>
<dbReference type="InterPro" id="IPR019575">
    <property type="entry name" value="Nuop51_4Fe4S-bd"/>
</dbReference>
<evidence type="ECO:0000256" key="2">
    <source>
        <dbReference type="ARBA" id="ARBA00001966"/>
    </source>
</evidence>
<dbReference type="InterPro" id="IPR054765">
    <property type="entry name" value="SLBB_dom"/>
</dbReference>
<dbReference type="SUPFAM" id="SSF142019">
    <property type="entry name" value="Nqo1 FMN-binding domain-like"/>
    <property type="match status" value="1"/>
</dbReference>
<dbReference type="SMART" id="SM00928">
    <property type="entry name" value="NADH_4Fe-4S"/>
    <property type="match status" value="1"/>
</dbReference>
<dbReference type="Gene3D" id="6.10.250.1450">
    <property type="match status" value="1"/>
</dbReference>
<dbReference type="FunFam" id="3.40.50.11540:FF:000001">
    <property type="entry name" value="NADH dehydrogenase [ubiquinone] flavoprotein 1, mitochondrial"/>
    <property type="match status" value="1"/>
</dbReference>
<dbReference type="NCBIfam" id="NF010120">
    <property type="entry name" value="PRK13596.1"/>
    <property type="match status" value="1"/>
</dbReference>
<name>A0A3B0Y526_9ZZZZ</name>
<evidence type="ECO:0000256" key="5">
    <source>
        <dbReference type="ARBA" id="ARBA00022630"/>
    </source>
</evidence>
<dbReference type="PANTHER" id="PTHR11780">
    <property type="entry name" value="NADH-UBIQUINONE OXIDOREDUCTASE FLAVOPROTEIN 1 NDUFV1"/>
    <property type="match status" value="1"/>
</dbReference>
<comment type="cofactor">
    <cofactor evidence="2">
        <name>[4Fe-4S] cluster</name>
        <dbReference type="ChEBI" id="CHEBI:49883"/>
    </cofactor>
</comment>
<evidence type="ECO:0000256" key="1">
    <source>
        <dbReference type="ARBA" id="ARBA00001917"/>
    </source>
</evidence>
<dbReference type="Gene3D" id="1.20.1440.230">
    <property type="entry name" value="NADH-ubiquinone oxidoreductase 51kDa subunit, iron-sulphur binding domain"/>
    <property type="match status" value="1"/>
</dbReference>
<dbReference type="AlphaFoldDB" id="A0A3B0Y526"/>
<evidence type="ECO:0000256" key="6">
    <source>
        <dbReference type="ARBA" id="ARBA00022643"/>
    </source>
</evidence>
<dbReference type="PROSITE" id="PS00644">
    <property type="entry name" value="COMPLEX1_51K_1"/>
    <property type="match status" value="1"/>
</dbReference>
<evidence type="ECO:0000256" key="3">
    <source>
        <dbReference type="ARBA" id="ARBA00007523"/>
    </source>
</evidence>
<dbReference type="GO" id="GO:0051539">
    <property type="term" value="F:4 iron, 4 sulfur cluster binding"/>
    <property type="evidence" value="ECO:0007669"/>
    <property type="project" value="UniProtKB-KW"/>
</dbReference>
<keyword evidence="6" id="KW-0288">FMN</keyword>
<keyword evidence="9" id="KW-1278">Translocase</keyword>
<keyword evidence="10" id="KW-0408">Iron</keyword>
<evidence type="ECO:0000259" key="14">
    <source>
        <dbReference type="SMART" id="SM00928"/>
    </source>
</evidence>
<keyword evidence="7" id="KW-0874">Quinone</keyword>
<feature type="domain" description="NADH-ubiquinone oxidoreductase 51kDa subunit iron-sulphur binding" evidence="14">
    <location>
        <begin position="330"/>
        <end position="375"/>
    </location>
</feature>
<dbReference type="GO" id="GO:0051287">
    <property type="term" value="F:NAD binding"/>
    <property type="evidence" value="ECO:0007669"/>
    <property type="project" value="InterPro"/>
</dbReference>
<evidence type="ECO:0000256" key="12">
    <source>
        <dbReference type="ARBA" id="ARBA00023027"/>
    </source>
</evidence>
<reference evidence="15" key="1">
    <citation type="submission" date="2018-06" db="EMBL/GenBank/DDBJ databases">
        <authorList>
            <person name="Zhirakovskaya E."/>
        </authorList>
    </citation>
    <scope>NUCLEOTIDE SEQUENCE</scope>
</reference>
<evidence type="ECO:0000256" key="10">
    <source>
        <dbReference type="ARBA" id="ARBA00023004"/>
    </source>
</evidence>
<gene>
    <name evidence="15" type="ORF">MNBD_GAMMA11-1473</name>
</gene>
<dbReference type="GO" id="GO:0010181">
    <property type="term" value="F:FMN binding"/>
    <property type="evidence" value="ECO:0007669"/>
    <property type="project" value="InterPro"/>
</dbReference>
<dbReference type="GO" id="GO:0003954">
    <property type="term" value="F:NADH dehydrogenase activity"/>
    <property type="evidence" value="ECO:0007669"/>
    <property type="project" value="TreeGrafter"/>
</dbReference>
<dbReference type="InterPro" id="IPR037225">
    <property type="entry name" value="Nuo51_FMN-bd_sf"/>
</dbReference>
<keyword evidence="12" id="KW-0520">NAD</keyword>
<dbReference type="GO" id="GO:0045333">
    <property type="term" value="P:cellular respiration"/>
    <property type="evidence" value="ECO:0007669"/>
    <property type="project" value="TreeGrafter"/>
</dbReference>
<dbReference type="Pfam" id="PF22461">
    <property type="entry name" value="SLBB_2"/>
    <property type="match status" value="1"/>
</dbReference>
<dbReference type="Gene3D" id="3.10.20.600">
    <property type="match status" value="1"/>
</dbReference>
<evidence type="ECO:0000256" key="7">
    <source>
        <dbReference type="ARBA" id="ARBA00022719"/>
    </source>
</evidence>
<comment type="catalytic activity">
    <reaction evidence="13">
        <text>a quinone + NADH + 5 H(+)(in) = a quinol + NAD(+) + 4 H(+)(out)</text>
        <dbReference type="Rhea" id="RHEA:57888"/>
        <dbReference type="ChEBI" id="CHEBI:15378"/>
        <dbReference type="ChEBI" id="CHEBI:24646"/>
        <dbReference type="ChEBI" id="CHEBI:57540"/>
        <dbReference type="ChEBI" id="CHEBI:57945"/>
        <dbReference type="ChEBI" id="CHEBI:132124"/>
    </reaction>
</comment>
<dbReference type="Pfam" id="PF01512">
    <property type="entry name" value="Complex1_51K"/>
    <property type="match status" value="1"/>
</dbReference>
<dbReference type="EMBL" id="UOFG01000208">
    <property type="protein sequence ID" value="VAW63664.1"/>
    <property type="molecule type" value="Genomic_DNA"/>
</dbReference>
<keyword evidence="11" id="KW-0411">Iron-sulfur</keyword>
<dbReference type="InterPro" id="IPR011538">
    <property type="entry name" value="Nuo51_FMN-bd"/>
</dbReference>
<dbReference type="FunFam" id="1.20.1440.230:FF:000001">
    <property type="entry name" value="Mitochondrial NADH dehydrogenase flavoprotein 1"/>
    <property type="match status" value="1"/>
</dbReference>
<evidence type="ECO:0000313" key="15">
    <source>
        <dbReference type="EMBL" id="VAW63664.1"/>
    </source>
</evidence>
<dbReference type="InterPro" id="IPR001949">
    <property type="entry name" value="NADH-UbQ_OxRdtase_51kDa_CS"/>
</dbReference>
<evidence type="ECO:0000256" key="11">
    <source>
        <dbReference type="ARBA" id="ARBA00023014"/>
    </source>
</evidence>
<dbReference type="Gene3D" id="3.40.50.11540">
    <property type="entry name" value="NADH-ubiquinone oxidoreductase 51kDa subunit"/>
    <property type="match status" value="1"/>
</dbReference>
<dbReference type="SUPFAM" id="SSF142984">
    <property type="entry name" value="Nqo1 middle domain-like"/>
    <property type="match status" value="1"/>
</dbReference>
<keyword evidence="15" id="KW-0830">Ubiquinone</keyword>
<dbReference type="Pfam" id="PF10589">
    <property type="entry name" value="NADH_4Fe-4S"/>
    <property type="match status" value="1"/>
</dbReference>
<dbReference type="GO" id="GO:0008137">
    <property type="term" value="F:NADH dehydrogenase (ubiquinone) activity"/>
    <property type="evidence" value="ECO:0007669"/>
    <property type="project" value="InterPro"/>
</dbReference>
<dbReference type="EC" id="1.6.5.3" evidence="15"/>
<organism evidence="15">
    <name type="scientific">hydrothermal vent metagenome</name>
    <dbReference type="NCBI Taxonomy" id="652676"/>
    <lineage>
        <taxon>unclassified sequences</taxon>
        <taxon>metagenomes</taxon>
        <taxon>ecological metagenomes</taxon>
    </lineage>
</organism>
<proteinExistence type="inferred from homology"/>
<accession>A0A3B0Y526</accession>
<dbReference type="GO" id="GO:0048038">
    <property type="term" value="F:quinone binding"/>
    <property type="evidence" value="ECO:0007669"/>
    <property type="project" value="UniProtKB-KW"/>
</dbReference>
<evidence type="ECO:0000256" key="9">
    <source>
        <dbReference type="ARBA" id="ARBA00022967"/>
    </source>
</evidence>
<keyword evidence="8" id="KW-0479">Metal-binding</keyword>
<comment type="cofactor">
    <cofactor evidence="1">
        <name>FMN</name>
        <dbReference type="ChEBI" id="CHEBI:58210"/>
    </cofactor>
</comment>
<dbReference type="NCBIfam" id="TIGR01959">
    <property type="entry name" value="nuoF_fam"/>
    <property type="match status" value="1"/>
</dbReference>
<evidence type="ECO:0000256" key="8">
    <source>
        <dbReference type="ARBA" id="ARBA00022723"/>
    </source>
</evidence>
<dbReference type="PANTHER" id="PTHR11780:SF10">
    <property type="entry name" value="NADH DEHYDROGENASE [UBIQUINONE] FLAVOPROTEIN 1, MITOCHONDRIAL"/>
    <property type="match status" value="1"/>
</dbReference>
<dbReference type="PROSITE" id="PS00645">
    <property type="entry name" value="COMPLEX1_51K_2"/>
    <property type="match status" value="1"/>
</dbReference>
<keyword evidence="4" id="KW-0004">4Fe-4S</keyword>
<dbReference type="GO" id="GO:0046872">
    <property type="term" value="F:metal ion binding"/>
    <property type="evidence" value="ECO:0007669"/>
    <property type="project" value="UniProtKB-KW"/>
</dbReference>